<protein>
    <submittedName>
        <fullName evidence="3">Thiamine transport system substrate-binding protein</fullName>
    </submittedName>
</protein>
<comment type="caution">
    <text evidence="3">The sequence shown here is derived from an EMBL/GenBank/DDBJ whole genome shotgun (WGS) entry which is preliminary data.</text>
</comment>
<evidence type="ECO:0000256" key="2">
    <source>
        <dbReference type="SAM" id="SignalP"/>
    </source>
</evidence>
<feature type="signal peptide" evidence="2">
    <location>
        <begin position="1"/>
        <end position="25"/>
    </location>
</feature>
<accession>A0ABU1WUI6</accession>
<dbReference type="Gene3D" id="3.40.190.10">
    <property type="entry name" value="Periplasmic binding protein-like II"/>
    <property type="match status" value="2"/>
</dbReference>
<dbReference type="Proteomes" id="UP001265700">
    <property type="component" value="Unassembled WGS sequence"/>
</dbReference>
<keyword evidence="4" id="KW-1185">Reference proteome</keyword>
<reference evidence="3 4" key="1">
    <citation type="submission" date="2023-07" db="EMBL/GenBank/DDBJ databases">
        <title>Sorghum-associated microbial communities from plants grown in Nebraska, USA.</title>
        <authorList>
            <person name="Schachtman D."/>
        </authorList>
    </citation>
    <scope>NUCLEOTIDE SEQUENCE [LARGE SCALE GENOMIC DNA]</scope>
    <source>
        <strain evidence="3 4">4249</strain>
    </source>
</reference>
<evidence type="ECO:0000313" key="4">
    <source>
        <dbReference type="Proteomes" id="UP001265700"/>
    </source>
</evidence>
<dbReference type="InterPro" id="IPR005948">
    <property type="entry name" value="ThiB-like"/>
</dbReference>
<feature type="chain" id="PRO_5046982803" evidence="2">
    <location>
        <begin position="26"/>
        <end position="358"/>
    </location>
</feature>
<sequence length="358" mass="38234">MQRRVFSLATGGFLSLALLGGTALAQTPKPATLRVLTHSSFELPAELLAGFEQQAGVKLQIVRGGDAGEMLNKLILTRAKPVADVVFGIDNTLLQRAVAANVIEPYVGPAAQRKAAAGMGETADATGVVAGVVPVDHGYVTLNIDKAWFAKAGLALPTRLEQLAEPAYAKLLVVQNPATSSPGLAFLFANIAALGEEAAFDWWAKLRTNGVKVAKGWTEAYYTEFTRNGGTRPIVVSYASSPAAEVFFSKDKLSESPTANLFLKGGVFRQVEGVALVRGGNPAAREGAGRFIEFLRSAPAQQALQTTMWMYPAEAGAPRVEVMEQHAVEPTAFDNPPAAQMEEKGRAWVQRWTKVVLK</sequence>
<dbReference type="CDD" id="cd13545">
    <property type="entry name" value="PBP2_TbpA"/>
    <property type="match status" value="1"/>
</dbReference>
<evidence type="ECO:0000313" key="3">
    <source>
        <dbReference type="EMBL" id="MDR7152974.1"/>
    </source>
</evidence>
<evidence type="ECO:0000256" key="1">
    <source>
        <dbReference type="ARBA" id="ARBA00022729"/>
    </source>
</evidence>
<dbReference type="EMBL" id="JAVDWU010000016">
    <property type="protein sequence ID" value="MDR7152974.1"/>
    <property type="molecule type" value="Genomic_DNA"/>
</dbReference>
<dbReference type="PANTHER" id="PTHR30006:SF2">
    <property type="entry name" value="ABC TRANSPORTER SUBSTRATE-BINDING PROTEIN"/>
    <property type="match status" value="1"/>
</dbReference>
<dbReference type="NCBIfam" id="TIGR01254">
    <property type="entry name" value="sfuA"/>
    <property type="match status" value="1"/>
</dbReference>
<proteinExistence type="predicted"/>
<organism evidence="3 4">
    <name type="scientific">Hydrogenophaga palleronii</name>
    <dbReference type="NCBI Taxonomy" id="65655"/>
    <lineage>
        <taxon>Bacteria</taxon>
        <taxon>Pseudomonadati</taxon>
        <taxon>Pseudomonadota</taxon>
        <taxon>Betaproteobacteria</taxon>
        <taxon>Burkholderiales</taxon>
        <taxon>Comamonadaceae</taxon>
        <taxon>Hydrogenophaga</taxon>
    </lineage>
</organism>
<name>A0ABU1WUI6_9BURK</name>
<dbReference type="RefSeq" id="WP_310322246.1">
    <property type="nucleotide sequence ID" value="NZ_JAVDWU010000016.1"/>
</dbReference>
<gene>
    <name evidence="3" type="ORF">J2W49_004953</name>
</gene>
<dbReference type="Pfam" id="PF13343">
    <property type="entry name" value="SBP_bac_6"/>
    <property type="match status" value="1"/>
</dbReference>
<dbReference type="SUPFAM" id="SSF53850">
    <property type="entry name" value="Periplasmic binding protein-like II"/>
    <property type="match status" value="1"/>
</dbReference>
<dbReference type="PANTHER" id="PTHR30006">
    <property type="entry name" value="THIAMINE-BINDING PERIPLASMIC PROTEIN-RELATED"/>
    <property type="match status" value="1"/>
</dbReference>
<keyword evidence="1 2" id="KW-0732">Signal</keyword>